<protein>
    <recommendedName>
        <fullName evidence="9">Protein farnesyltransferase/geranylgeranyltransferase type-1 subunit alpha</fullName>
        <ecNumber evidence="4">2.5.1.58</ecNumber>
        <ecNumber evidence="3">2.5.1.59</ecNumber>
    </recommendedName>
    <alternativeName>
        <fullName evidence="12">CAAX farnesyltransferase subunit alpha</fullName>
    </alternativeName>
    <alternativeName>
        <fullName evidence="11">FTase-alpha</fullName>
    </alternativeName>
    <alternativeName>
        <fullName evidence="10">Ras proteins prenyltransferase subunit alpha</fullName>
    </alternativeName>
    <alternativeName>
        <fullName evidence="13">Type I protein geranyl-geranyltransferase subunit alpha</fullName>
    </alternativeName>
</protein>
<dbReference type="WBParaSite" id="Hba_06444">
    <property type="protein sequence ID" value="Hba_06444"/>
    <property type="gene ID" value="Hba_06444"/>
</dbReference>
<evidence type="ECO:0000256" key="8">
    <source>
        <dbReference type="ARBA" id="ARBA00022842"/>
    </source>
</evidence>
<evidence type="ECO:0000256" key="7">
    <source>
        <dbReference type="ARBA" id="ARBA00022737"/>
    </source>
</evidence>
<dbReference type="GO" id="GO:0005965">
    <property type="term" value="C:protein farnesyltransferase complex"/>
    <property type="evidence" value="ECO:0007669"/>
    <property type="project" value="TreeGrafter"/>
</dbReference>
<dbReference type="SUPFAM" id="SSF48439">
    <property type="entry name" value="Protein prenylyltransferase"/>
    <property type="match status" value="1"/>
</dbReference>
<evidence type="ECO:0000256" key="10">
    <source>
        <dbReference type="ARBA" id="ARBA00041392"/>
    </source>
</evidence>
<keyword evidence="8" id="KW-0460">Magnesium</keyword>
<name>A0A1I7WMT5_HETBA</name>
<dbReference type="PANTHER" id="PTHR11129">
    <property type="entry name" value="PROTEIN FARNESYLTRANSFERASE ALPHA SUBUNIT/RAB GERANYLGERANYL TRANSFERASE ALPHA SUBUNIT"/>
    <property type="match status" value="1"/>
</dbReference>
<dbReference type="Proteomes" id="UP000095283">
    <property type="component" value="Unplaced"/>
</dbReference>
<proteinExistence type="inferred from homology"/>
<evidence type="ECO:0000313" key="15">
    <source>
        <dbReference type="WBParaSite" id="Hba_06444"/>
    </source>
</evidence>
<dbReference type="GO" id="GO:0004660">
    <property type="term" value="F:protein farnesyltransferase activity"/>
    <property type="evidence" value="ECO:0007669"/>
    <property type="project" value="UniProtKB-EC"/>
</dbReference>
<sequence length="212" mass="24729">MSEIGEGYTTSALYKDSPEWKDVQPVYPSKDEECAVRIACTEQFGDAFAYLRAVLVSKEMSPRVLRLTEDCIQLNPANYTLWFVYKQFRRDLLKNLNIDFVEELKYLDGIIMETPKNYQVCLAKRFIETMPNNESVWNYLTGLLLDVGVTSRDDVMTFVEDLYDHTESPKRAAYLLYSELISLDPVRSNYWKHQQKVAENMLEKQAYKTVAK</sequence>
<dbReference type="PANTHER" id="PTHR11129:SF1">
    <property type="entry name" value="PROTEIN FARNESYLTRANSFERASE_GERANYLGERANYLTRANSFERASE TYPE-1 SUBUNIT ALPHA"/>
    <property type="match status" value="1"/>
</dbReference>
<dbReference type="InterPro" id="IPR002088">
    <property type="entry name" value="Prenyl_trans_a"/>
</dbReference>
<evidence type="ECO:0000256" key="6">
    <source>
        <dbReference type="ARBA" id="ARBA00022679"/>
    </source>
</evidence>
<reference evidence="15" key="1">
    <citation type="submission" date="2016-11" db="UniProtKB">
        <authorList>
            <consortium name="WormBaseParasite"/>
        </authorList>
    </citation>
    <scope>IDENTIFICATION</scope>
</reference>
<dbReference type="GO" id="GO:0005953">
    <property type="term" value="C:CAAX-protein geranylgeranyltransferase complex"/>
    <property type="evidence" value="ECO:0007669"/>
    <property type="project" value="TreeGrafter"/>
</dbReference>
<evidence type="ECO:0000256" key="3">
    <source>
        <dbReference type="ARBA" id="ARBA00012700"/>
    </source>
</evidence>
<comment type="cofactor">
    <cofactor evidence="1">
        <name>Mg(2+)</name>
        <dbReference type="ChEBI" id="CHEBI:18420"/>
    </cofactor>
</comment>
<evidence type="ECO:0000256" key="9">
    <source>
        <dbReference type="ARBA" id="ARBA00040965"/>
    </source>
</evidence>
<keyword evidence="6" id="KW-0808">Transferase</keyword>
<evidence type="ECO:0000256" key="2">
    <source>
        <dbReference type="ARBA" id="ARBA00006734"/>
    </source>
</evidence>
<evidence type="ECO:0000313" key="14">
    <source>
        <dbReference type="Proteomes" id="UP000095283"/>
    </source>
</evidence>
<keyword evidence="5" id="KW-0637">Prenyltransferase</keyword>
<dbReference type="PROSITE" id="PS51147">
    <property type="entry name" value="PFTA"/>
    <property type="match status" value="1"/>
</dbReference>
<keyword evidence="14" id="KW-1185">Reference proteome</keyword>
<dbReference type="Pfam" id="PF01239">
    <property type="entry name" value="PPTA"/>
    <property type="match status" value="2"/>
</dbReference>
<organism evidence="14 15">
    <name type="scientific">Heterorhabditis bacteriophora</name>
    <name type="common">Entomopathogenic nematode worm</name>
    <dbReference type="NCBI Taxonomy" id="37862"/>
    <lineage>
        <taxon>Eukaryota</taxon>
        <taxon>Metazoa</taxon>
        <taxon>Ecdysozoa</taxon>
        <taxon>Nematoda</taxon>
        <taxon>Chromadorea</taxon>
        <taxon>Rhabditida</taxon>
        <taxon>Rhabditina</taxon>
        <taxon>Rhabditomorpha</taxon>
        <taxon>Strongyloidea</taxon>
        <taxon>Heterorhabditidae</taxon>
        <taxon>Heterorhabditis</taxon>
    </lineage>
</organism>
<evidence type="ECO:0000256" key="11">
    <source>
        <dbReference type="ARBA" id="ARBA00042436"/>
    </source>
</evidence>
<evidence type="ECO:0000256" key="12">
    <source>
        <dbReference type="ARBA" id="ARBA00043086"/>
    </source>
</evidence>
<evidence type="ECO:0000256" key="13">
    <source>
        <dbReference type="ARBA" id="ARBA00043219"/>
    </source>
</evidence>
<evidence type="ECO:0000256" key="5">
    <source>
        <dbReference type="ARBA" id="ARBA00022602"/>
    </source>
</evidence>
<dbReference type="AlphaFoldDB" id="A0A1I7WMT5"/>
<dbReference type="EC" id="2.5.1.58" evidence="4"/>
<dbReference type="EC" id="2.5.1.59" evidence="3"/>
<accession>A0A1I7WMT5</accession>
<evidence type="ECO:0000256" key="4">
    <source>
        <dbReference type="ARBA" id="ARBA00012702"/>
    </source>
</evidence>
<keyword evidence="7" id="KW-0677">Repeat</keyword>
<evidence type="ECO:0000256" key="1">
    <source>
        <dbReference type="ARBA" id="ARBA00001946"/>
    </source>
</evidence>
<comment type="similarity">
    <text evidence="2">Belongs to the protein prenyltransferase subunit alpha family.</text>
</comment>
<dbReference type="Gene3D" id="1.25.40.120">
    <property type="entry name" value="Protein prenylyltransferase"/>
    <property type="match status" value="2"/>
</dbReference>
<dbReference type="GO" id="GO:0004662">
    <property type="term" value="F:CAAX-protein geranylgeranyltransferase activity"/>
    <property type="evidence" value="ECO:0007669"/>
    <property type="project" value="UniProtKB-EC"/>
</dbReference>